<dbReference type="PANTHER" id="PTHR38784:SF1">
    <property type="entry name" value="SUCROSE PHOSPHORYLASE"/>
    <property type="match status" value="1"/>
</dbReference>
<dbReference type="EMBL" id="JACIGE010000016">
    <property type="protein sequence ID" value="MBB4248956.1"/>
    <property type="molecule type" value="Genomic_DNA"/>
</dbReference>
<keyword evidence="2" id="KW-1185">Reference proteome</keyword>
<organism evidence="1 2">
    <name type="scientific">Rhodocyclus tenuis</name>
    <name type="common">Rhodospirillum tenue</name>
    <dbReference type="NCBI Taxonomy" id="1066"/>
    <lineage>
        <taxon>Bacteria</taxon>
        <taxon>Pseudomonadati</taxon>
        <taxon>Pseudomonadota</taxon>
        <taxon>Betaproteobacteria</taxon>
        <taxon>Rhodocyclales</taxon>
        <taxon>Rhodocyclaceae</taxon>
        <taxon>Rhodocyclus</taxon>
    </lineage>
</organism>
<dbReference type="SUPFAM" id="SSF52980">
    <property type="entry name" value="Restriction endonuclease-like"/>
    <property type="match status" value="1"/>
</dbReference>
<accession>A0A840GAT1</accession>
<name>A0A840GAT1_RHOTE</name>
<reference evidence="1 2" key="1">
    <citation type="submission" date="2020-08" db="EMBL/GenBank/DDBJ databases">
        <title>Genome sequencing of Purple Non-Sulfur Bacteria from various extreme environments.</title>
        <authorList>
            <person name="Mayer M."/>
        </authorList>
    </citation>
    <scope>NUCLEOTIDE SEQUENCE [LARGE SCALE GENOMIC DNA]</scope>
    <source>
        <strain evidence="1 2">2761</strain>
    </source>
</reference>
<dbReference type="OrthoDB" id="5293309at2"/>
<dbReference type="InterPro" id="IPR009822">
    <property type="entry name" value="YaeQ"/>
</dbReference>
<comment type="caution">
    <text evidence="1">The sequence shown here is derived from an EMBL/GenBank/DDBJ whole genome shotgun (WGS) entry which is preliminary data.</text>
</comment>
<evidence type="ECO:0000313" key="1">
    <source>
        <dbReference type="EMBL" id="MBB4248956.1"/>
    </source>
</evidence>
<dbReference type="Pfam" id="PF07152">
    <property type="entry name" value="YaeQ"/>
    <property type="match status" value="1"/>
</dbReference>
<dbReference type="InterPro" id="IPR038590">
    <property type="entry name" value="YaeQ_sf"/>
</dbReference>
<dbReference type="PIRSF" id="PIRSF011484">
    <property type="entry name" value="YaeQ"/>
    <property type="match status" value="1"/>
</dbReference>
<evidence type="ECO:0000313" key="2">
    <source>
        <dbReference type="Proteomes" id="UP000587070"/>
    </source>
</evidence>
<dbReference type="AlphaFoldDB" id="A0A840GAT1"/>
<dbReference type="Proteomes" id="UP000587070">
    <property type="component" value="Unassembled WGS sequence"/>
</dbReference>
<dbReference type="SMART" id="SM01322">
    <property type="entry name" value="YaeQ"/>
    <property type="match status" value="1"/>
</dbReference>
<proteinExistence type="predicted"/>
<sequence length="174" mass="19623">MALKSTVFKAQLQLADLDRNHFGDYTLTLAQHPSETNERLMVRLLAFALYASEDLRFGNGLSSVEDAALWEIDPAGVIRLWIEVGLPDEARLRKASGRAERLVLIVYGSRAGLWWKQNADALQRYRNLTVIQLGSDDGEQLARLAERNMKLAWTIQEGTVYLDGAEIRPQRLLG</sequence>
<protein>
    <submittedName>
        <fullName evidence="1">Uncharacterized protein YaeQ</fullName>
    </submittedName>
</protein>
<gene>
    <name evidence="1" type="ORF">GGD90_003358</name>
</gene>
<dbReference type="Gene3D" id="3.10.640.10">
    <property type="entry name" value="Restriction endonuclease-like alpha-beta roll domain"/>
    <property type="match status" value="1"/>
</dbReference>
<dbReference type="RefSeq" id="WP_153117977.1">
    <property type="nucleotide sequence ID" value="NZ_JACIGE010000016.1"/>
</dbReference>
<dbReference type="PANTHER" id="PTHR38784">
    <property type="entry name" value="SUCROSE PHOSPHORYLASE"/>
    <property type="match status" value="1"/>
</dbReference>
<dbReference type="InterPro" id="IPR011335">
    <property type="entry name" value="Restrct_endonuc-II-like"/>
</dbReference>